<dbReference type="InterPro" id="IPR027417">
    <property type="entry name" value="P-loop_NTPase"/>
</dbReference>
<protein>
    <submittedName>
        <fullName evidence="1">AAA-like domain-containing protein</fullName>
    </submittedName>
</protein>
<gene>
    <name evidence="1" type="ORF">VB854_04285</name>
</gene>
<organism evidence="1 2">
    <name type="scientific">Limnoraphis robusta CCNP1315</name>
    <dbReference type="NCBI Taxonomy" id="3110306"/>
    <lineage>
        <taxon>Bacteria</taxon>
        <taxon>Bacillati</taxon>
        <taxon>Cyanobacteriota</taxon>
        <taxon>Cyanophyceae</taxon>
        <taxon>Oscillatoriophycideae</taxon>
        <taxon>Oscillatoriales</taxon>
        <taxon>Sirenicapillariaceae</taxon>
        <taxon>Limnoraphis</taxon>
    </lineage>
</organism>
<comment type="caution">
    <text evidence="1">The sequence shown here is derived from an EMBL/GenBank/DDBJ whole genome shotgun (WGS) entry which is preliminary data.</text>
</comment>
<reference evidence="1 2" key="1">
    <citation type="submission" date="2023-12" db="EMBL/GenBank/DDBJ databases">
        <title>Baltic Sea Cyanobacteria.</title>
        <authorList>
            <person name="Delbaje E."/>
            <person name="Fewer D.P."/>
            <person name="Shishido T.K."/>
        </authorList>
    </citation>
    <scope>NUCLEOTIDE SEQUENCE [LARGE SCALE GENOMIC DNA]</scope>
    <source>
        <strain evidence="1 2">CCNP 1315</strain>
    </source>
</reference>
<dbReference type="EMBL" id="JAYGHT010000007">
    <property type="protein sequence ID" value="MEA5518165.1"/>
    <property type="molecule type" value="Genomic_DNA"/>
</dbReference>
<sequence>MFFSKYQVGGSLKSDDPSYVIRAADRQLYTALKCGKFCSVFEARQMGKSSLLVRMKRNLEAEGFCCISLDMSSISGEQKQDESWYKCLLFQILIELDLIKTIQFHTWWEKYKTLTPIQRFHQFIREIITIYLPQKKLLFLIDEVDSLLRLPFSLDNFFSLIRLYYDQRTIAPEYNRLIFAVFGVVTPSDLVTDILESPFSIGTSIELQGFKSTEIQPLIKGLEGKVSQPETVLKEILFWTGGQPFLTQKICQILWKISLQNPNKILTIPQGKERLWIENIVQSYLIRSWEIKDEPEHLRTIKNRLIYNPKQTQTLLKIYQKILQGLNIEVDDSREQTELLLSGLVAKQEGLLKVKNPIYRQVFNLKWVEQQLTHSQDLELQSVLNKSSFSSS</sequence>
<keyword evidence="2" id="KW-1185">Reference proteome</keyword>
<dbReference type="SUPFAM" id="SSF52540">
    <property type="entry name" value="P-loop containing nucleoside triphosphate hydrolases"/>
    <property type="match status" value="1"/>
</dbReference>
<dbReference type="Proteomes" id="UP001301728">
    <property type="component" value="Unassembled WGS sequence"/>
</dbReference>
<dbReference type="Pfam" id="PF14516">
    <property type="entry name" value="AAA_35"/>
    <property type="match status" value="1"/>
</dbReference>
<dbReference type="RefSeq" id="WP_323218900.1">
    <property type="nucleotide sequence ID" value="NZ_JAYGHT010000007.1"/>
</dbReference>
<name>A0ABU5TTD6_9CYAN</name>
<evidence type="ECO:0000313" key="1">
    <source>
        <dbReference type="EMBL" id="MEA5518165.1"/>
    </source>
</evidence>
<evidence type="ECO:0000313" key="2">
    <source>
        <dbReference type="Proteomes" id="UP001301728"/>
    </source>
</evidence>
<accession>A0ABU5TTD6</accession>
<proteinExistence type="predicted"/>
<dbReference type="Gene3D" id="3.40.50.300">
    <property type="entry name" value="P-loop containing nucleotide triphosphate hydrolases"/>
    <property type="match status" value="1"/>
</dbReference>